<dbReference type="KEGG" id="tact:SG35_020090"/>
<keyword evidence="3" id="KW-1185">Reference proteome</keyword>
<gene>
    <name evidence="2" type="ORF">SG35_020090</name>
</gene>
<keyword evidence="1" id="KW-0732">Signal</keyword>
<reference evidence="2 3" key="1">
    <citation type="journal article" date="2015" name="Genome Announc.">
        <title>Draft Genome Sequences of Marine Isolates of Thalassomonas viridans and Thalassomonas actiniarum.</title>
        <authorList>
            <person name="Olonade I."/>
            <person name="van Zyl L.J."/>
            <person name="Trindade M."/>
        </authorList>
    </citation>
    <scope>NUCLEOTIDE SEQUENCE [LARGE SCALE GENOMIC DNA]</scope>
    <source>
        <strain evidence="2 3">A5K-106</strain>
    </source>
</reference>
<organism evidence="2 3">
    <name type="scientific">Thalassomonas actiniarum</name>
    <dbReference type="NCBI Taxonomy" id="485447"/>
    <lineage>
        <taxon>Bacteria</taxon>
        <taxon>Pseudomonadati</taxon>
        <taxon>Pseudomonadota</taxon>
        <taxon>Gammaproteobacteria</taxon>
        <taxon>Alteromonadales</taxon>
        <taxon>Colwelliaceae</taxon>
        <taxon>Thalassomonas</taxon>
    </lineage>
</organism>
<evidence type="ECO:0000256" key="1">
    <source>
        <dbReference type="SAM" id="SignalP"/>
    </source>
</evidence>
<dbReference type="PANTHER" id="PTHR38834:SF3">
    <property type="entry name" value="SOLUTE-BINDING PROTEIN FAMILY 3_N-TERMINAL DOMAIN-CONTAINING PROTEIN"/>
    <property type="match status" value="1"/>
</dbReference>
<dbReference type="AlphaFoldDB" id="A0AAF0C233"/>
<protein>
    <submittedName>
        <fullName evidence="2">Transporter substrate-binding domain-containing protein</fullName>
    </submittedName>
</protein>
<dbReference type="PANTHER" id="PTHR38834">
    <property type="entry name" value="PERIPLASMIC SUBSTRATE BINDING PROTEIN FAMILY 3"/>
    <property type="match status" value="1"/>
</dbReference>
<accession>A0AAF0C233</accession>
<reference evidence="2 3" key="2">
    <citation type="journal article" date="2022" name="Mar. Drugs">
        <title>Bioassay-Guided Fractionation Leads to the Detection of Cholic Acid Generated by the Rare Thalassomonas sp.</title>
        <authorList>
            <person name="Pheiffer F."/>
            <person name="Schneider Y.K."/>
            <person name="Hansen E.H."/>
            <person name="Andersen J.H."/>
            <person name="Isaksson J."/>
            <person name="Busche T."/>
            <person name="R C."/>
            <person name="Kalinowski J."/>
            <person name="Zyl L.V."/>
            <person name="Trindade M."/>
        </authorList>
    </citation>
    <scope>NUCLEOTIDE SEQUENCE [LARGE SCALE GENOMIC DNA]</scope>
    <source>
        <strain evidence="2 3">A5K-106</strain>
    </source>
</reference>
<evidence type="ECO:0000313" key="2">
    <source>
        <dbReference type="EMBL" id="WDD97598.1"/>
    </source>
</evidence>
<dbReference type="Gene3D" id="3.40.190.10">
    <property type="entry name" value="Periplasmic binding protein-like II"/>
    <property type="match status" value="2"/>
</dbReference>
<dbReference type="EMBL" id="CP059735">
    <property type="protein sequence ID" value="WDD97598.1"/>
    <property type="molecule type" value="Genomic_DNA"/>
</dbReference>
<sequence>MWLIYRKIIKKIRTTSVILALVAYQLTAQASDINIVTEPWPPNIYMNEAGIISGPLTEKVLDIMARAKLSYSLNIYPWPRAYNYALSDQNVLIYPIFKTKAREPFFHFICPLSTKVDLFFVKLSKRKDIKVKTLADAKKYRIGLIREDYDHALLLQHGFKDGQQLDANTDDLSTLRKLIKGRIDLMMQSRSSIYENIASQGLDKSLIELAYKFKDEHLAENCIALSKTTPLFVVEKIRKAADEINRAGPLLDINN</sequence>
<dbReference type="RefSeq" id="WP_084692927.1">
    <property type="nucleotide sequence ID" value="NZ_CP059735.1"/>
</dbReference>
<evidence type="ECO:0000313" key="3">
    <source>
        <dbReference type="Proteomes" id="UP000032568"/>
    </source>
</evidence>
<proteinExistence type="predicted"/>
<name>A0AAF0C233_9GAMM</name>
<dbReference type="Proteomes" id="UP000032568">
    <property type="component" value="Chromosome"/>
</dbReference>
<dbReference type="SUPFAM" id="SSF53850">
    <property type="entry name" value="Periplasmic binding protein-like II"/>
    <property type="match status" value="1"/>
</dbReference>
<feature type="chain" id="PRO_5042018687" evidence="1">
    <location>
        <begin position="31"/>
        <end position="255"/>
    </location>
</feature>
<feature type="signal peptide" evidence="1">
    <location>
        <begin position="1"/>
        <end position="30"/>
    </location>
</feature>